<evidence type="ECO:0000259" key="2">
    <source>
        <dbReference type="Pfam" id="PF20152"/>
    </source>
</evidence>
<evidence type="ECO:0000256" key="1">
    <source>
        <dbReference type="SAM" id="Phobius"/>
    </source>
</evidence>
<evidence type="ECO:0000313" key="4">
    <source>
        <dbReference type="Proteomes" id="UP000094020"/>
    </source>
</evidence>
<name>A0AAJ8ML33_9TREE</name>
<keyword evidence="1" id="KW-0472">Membrane</keyword>
<feature type="transmembrane region" description="Helical" evidence="1">
    <location>
        <begin position="181"/>
        <end position="204"/>
    </location>
</feature>
<reference evidence="3" key="1">
    <citation type="submission" date="2013-07" db="EMBL/GenBank/DDBJ databases">
        <authorList>
            <consortium name="The Broad Institute Genome Sequencing Platform"/>
            <person name="Cuomo C."/>
            <person name="Litvintseva A."/>
            <person name="Chen Y."/>
            <person name="Heitman J."/>
            <person name="Sun S."/>
            <person name="Springer D."/>
            <person name="Dromer F."/>
            <person name="Young S.K."/>
            <person name="Zeng Q."/>
            <person name="Gargeya S."/>
            <person name="Fitzgerald M."/>
            <person name="Abouelleil A."/>
            <person name="Alvarado L."/>
            <person name="Berlin A.M."/>
            <person name="Chapman S.B."/>
            <person name="Dewar J."/>
            <person name="Goldberg J."/>
            <person name="Griggs A."/>
            <person name="Gujja S."/>
            <person name="Hansen M."/>
            <person name="Howarth C."/>
            <person name="Imamovic A."/>
            <person name="Larimer J."/>
            <person name="McCowan C."/>
            <person name="Murphy C."/>
            <person name="Pearson M."/>
            <person name="Priest M."/>
            <person name="Roberts A."/>
            <person name="Saif S."/>
            <person name="Shea T."/>
            <person name="Sykes S."/>
            <person name="Wortman J."/>
            <person name="Nusbaum C."/>
            <person name="Birren B."/>
        </authorList>
    </citation>
    <scope>NUCLEOTIDE SEQUENCE</scope>
    <source>
        <strain evidence="3">CBS 10737</strain>
    </source>
</reference>
<sequence length="396" mass="44744">MTNHLIDPSLWPDLEAKARLEYKPNQGLAFGPFLFGYAADGFAFGFLALQILQWYTLSYRTETRIVRAIVIWTLLLSTLYTALSIRYMLNLFAYGFDVYRNFYNFSWVSTFLLLSGFIQTPISCFFAHRAYIFTGRSKAFAWTTFPIIVVTLVICITLKATAPPVWTEHLLAQSRLTMTLILTWLALTVVRDTIISGTITWALVSGKTDVQAFEKTDKWAKKAVIIFIEAQYAATLFALAFVISFIAIPRSNLTAFFMCTPKAYAVTVMGALNGRILFKRDLIPANAVQLKHPFFGVFNSCASGISCLLPHTNKRNQNQNQSDSINATQTEIHVETETIQQTSQLEPLQVKQSVNRDPKPYSSPYSLDLGGMSLHDGVDYYGHRSRKRDTNGEHPF</sequence>
<dbReference type="Proteomes" id="UP000094020">
    <property type="component" value="Chromosome 1"/>
</dbReference>
<dbReference type="EMBL" id="CP144519">
    <property type="protein sequence ID" value="WWC67411.1"/>
    <property type="molecule type" value="Genomic_DNA"/>
</dbReference>
<evidence type="ECO:0000313" key="3">
    <source>
        <dbReference type="EMBL" id="WWC67411.1"/>
    </source>
</evidence>
<dbReference type="GeneID" id="30168374"/>
<accession>A0AAJ8ML33</accession>
<feature type="transmembrane region" description="Helical" evidence="1">
    <location>
        <begin position="105"/>
        <end position="127"/>
    </location>
</feature>
<proteinExistence type="predicted"/>
<keyword evidence="1" id="KW-0812">Transmembrane</keyword>
<dbReference type="Pfam" id="PF20152">
    <property type="entry name" value="DUF6534"/>
    <property type="match status" value="1"/>
</dbReference>
<organism evidence="3 4">
    <name type="scientific">Kwoniella pini CBS 10737</name>
    <dbReference type="NCBI Taxonomy" id="1296096"/>
    <lineage>
        <taxon>Eukaryota</taxon>
        <taxon>Fungi</taxon>
        <taxon>Dikarya</taxon>
        <taxon>Basidiomycota</taxon>
        <taxon>Agaricomycotina</taxon>
        <taxon>Tremellomycetes</taxon>
        <taxon>Tremellales</taxon>
        <taxon>Cryptococcaceae</taxon>
        <taxon>Kwoniella</taxon>
    </lineage>
</organism>
<feature type="transmembrane region" description="Helical" evidence="1">
    <location>
        <begin position="64"/>
        <end position="85"/>
    </location>
</feature>
<keyword evidence="1" id="KW-1133">Transmembrane helix</keyword>
<feature type="transmembrane region" description="Helical" evidence="1">
    <location>
        <begin position="224"/>
        <end position="247"/>
    </location>
</feature>
<dbReference type="KEGG" id="kpin:30168374"/>
<protein>
    <recommendedName>
        <fullName evidence="2">DUF6534 domain-containing protein</fullName>
    </recommendedName>
</protein>
<dbReference type="AlphaFoldDB" id="A0AAJ8ML33"/>
<dbReference type="InterPro" id="IPR045339">
    <property type="entry name" value="DUF6534"/>
</dbReference>
<reference evidence="3" key="2">
    <citation type="submission" date="2024-02" db="EMBL/GenBank/DDBJ databases">
        <title>Comparative genomics of Cryptococcus and Kwoniella reveals pathogenesis evolution and contrasting modes of karyotype evolution via chromosome fusion or intercentromeric recombination.</title>
        <authorList>
            <person name="Coelho M.A."/>
            <person name="David-Palma M."/>
            <person name="Shea T."/>
            <person name="Bowers K."/>
            <person name="McGinley-Smith S."/>
            <person name="Mohammad A.W."/>
            <person name="Gnirke A."/>
            <person name="Yurkov A.M."/>
            <person name="Nowrousian M."/>
            <person name="Sun S."/>
            <person name="Cuomo C.A."/>
            <person name="Heitman J."/>
        </authorList>
    </citation>
    <scope>NUCLEOTIDE SEQUENCE</scope>
    <source>
        <strain evidence="3">CBS 10737</strain>
    </source>
</reference>
<feature type="transmembrane region" description="Helical" evidence="1">
    <location>
        <begin position="139"/>
        <end position="161"/>
    </location>
</feature>
<dbReference type="RefSeq" id="XP_070058467.1">
    <property type="nucleotide sequence ID" value="XM_070202366.1"/>
</dbReference>
<feature type="transmembrane region" description="Helical" evidence="1">
    <location>
        <begin position="29"/>
        <end position="52"/>
    </location>
</feature>
<dbReference type="PANTHER" id="PTHR40465:SF1">
    <property type="entry name" value="DUF6534 DOMAIN-CONTAINING PROTEIN"/>
    <property type="match status" value="1"/>
</dbReference>
<keyword evidence="4" id="KW-1185">Reference proteome</keyword>
<feature type="domain" description="DUF6534" evidence="2">
    <location>
        <begin position="189"/>
        <end position="275"/>
    </location>
</feature>
<gene>
    <name evidence="3" type="ORF">I206_101319</name>
</gene>
<dbReference type="PANTHER" id="PTHR40465">
    <property type="entry name" value="CHROMOSOME 1, WHOLE GENOME SHOTGUN SEQUENCE"/>
    <property type="match status" value="1"/>
</dbReference>